<proteinExistence type="predicted"/>
<dbReference type="AlphaFoldDB" id="A0A7T8HK42"/>
<evidence type="ECO:0000313" key="2">
    <source>
        <dbReference type="Proteomes" id="UP000595437"/>
    </source>
</evidence>
<name>A0A7T8HK42_CALRO</name>
<organism evidence="1 2">
    <name type="scientific">Caligus rogercresseyi</name>
    <name type="common">Sea louse</name>
    <dbReference type="NCBI Taxonomy" id="217165"/>
    <lineage>
        <taxon>Eukaryota</taxon>
        <taxon>Metazoa</taxon>
        <taxon>Ecdysozoa</taxon>
        <taxon>Arthropoda</taxon>
        <taxon>Crustacea</taxon>
        <taxon>Multicrustacea</taxon>
        <taxon>Hexanauplia</taxon>
        <taxon>Copepoda</taxon>
        <taxon>Siphonostomatoida</taxon>
        <taxon>Caligidae</taxon>
        <taxon>Caligus</taxon>
    </lineage>
</organism>
<dbReference type="Proteomes" id="UP000595437">
    <property type="component" value="Chromosome 8"/>
</dbReference>
<protein>
    <submittedName>
        <fullName evidence="1">Uncharacterized protein</fullName>
    </submittedName>
</protein>
<gene>
    <name evidence="1" type="ORF">FKW44_012676</name>
</gene>
<keyword evidence="2" id="KW-1185">Reference proteome</keyword>
<accession>A0A7T8HK42</accession>
<dbReference type="EMBL" id="CP045897">
    <property type="protein sequence ID" value="QQP51350.1"/>
    <property type="molecule type" value="Genomic_DNA"/>
</dbReference>
<reference evidence="2" key="1">
    <citation type="submission" date="2021-01" db="EMBL/GenBank/DDBJ databases">
        <title>Caligus Genome Assembly.</title>
        <authorList>
            <person name="Gallardo-Escarate C."/>
        </authorList>
    </citation>
    <scope>NUCLEOTIDE SEQUENCE [LARGE SCALE GENOMIC DNA]</scope>
</reference>
<evidence type="ECO:0000313" key="1">
    <source>
        <dbReference type="EMBL" id="QQP51350.1"/>
    </source>
</evidence>
<sequence>MVQYPLQHTEKAAAVLECIVPRGAVLQLDDSLPLRVLFCQTTDFQLVEVSSWPARRTGDLWFFGLL</sequence>